<accession>A0A6A6ZAY9</accession>
<reference evidence="4" key="2">
    <citation type="submission" date="2020-04" db="EMBL/GenBank/DDBJ databases">
        <authorList>
            <consortium name="NCBI Genome Project"/>
        </authorList>
    </citation>
    <scope>NUCLEOTIDE SEQUENCE</scope>
    <source>
        <strain evidence="4">CBS 304.34</strain>
    </source>
</reference>
<evidence type="ECO:0000313" key="4">
    <source>
        <dbReference type="RefSeq" id="XP_033584837.1"/>
    </source>
</evidence>
<dbReference type="RefSeq" id="XP_033584837.1">
    <property type="nucleotide sequence ID" value="XM_033726434.1"/>
</dbReference>
<evidence type="ECO:0000313" key="3">
    <source>
        <dbReference type="Proteomes" id="UP000504636"/>
    </source>
</evidence>
<name>A0A6A6ZAY9_9PEZI</name>
<evidence type="ECO:0000313" key="2">
    <source>
        <dbReference type="EMBL" id="KAF2817873.1"/>
    </source>
</evidence>
<dbReference type="Proteomes" id="UP000504636">
    <property type="component" value="Unplaced"/>
</dbReference>
<gene>
    <name evidence="2 4" type="ORF">BDZ99DRAFT_531117</name>
</gene>
<organism evidence="2">
    <name type="scientific">Mytilinidion resinicola</name>
    <dbReference type="NCBI Taxonomy" id="574789"/>
    <lineage>
        <taxon>Eukaryota</taxon>
        <taxon>Fungi</taxon>
        <taxon>Dikarya</taxon>
        <taxon>Ascomycota</taxon>
        <taxon>Pezizomycotina</taxon>
        <taxon>Dothideomycetes</taxon>
        <taxon>Pleosporomycetidae</taxon>
        <taxon>Mytilinidiales</taxon>
        <taxon>Mytilinidiaceae</taxon>
        <taxon>Mytilinidion</taxon>
    </lineage>
</organism>
<reference evidence="2 4" key="1">
    <citation type="journal article" date="2020" name="Stud. Mycol.">
        <title>101 Dothideomycetes genomes: a test case for predicting lifestyles and emergence of pathogens.</title>
        <authorList>
            <person name="Haridas S."/>
            <person name="Albert R."/>
            <person name="Binder M."/>
            <person name="Bloem J."/>
            <person name="Labutti K."/>
            <person name="Salamov A."/>
            <person name="Andreopoulos B."/>
            <person name="Baker S."/>
            <person name="Barry K."/>
            <person name="Bills G."/>
            <person name="Bluhm B."/>
            <person name="Cannon C."/>
            <person name="Castanera R."/>
            <person name="Culley D."/>
            <person name="Daum C."/>
            <person name="Ezra D."/>
            <person name="Gonzalez J."/>
            <person name="Henrissat B."/>
            <person name="Kuo A."/>
            <person name="Liang C."/>
            <person name="Lipzen A."/>
            <person name="Lutzoni F."/>
            <person name="Magnuson J."/>
            <person name="Mondo S."/>
            <person name="Nolan M."/>
            <person name="Ohm R."/>
            <person name="Pangilinan J."/>
            <person name="Park H.-J."/>
            <person name="Ramirez L."/>
            <person name="Alfaro M."/>
            <person name="Sun H."/>
            <person name="Tritt A."/>
            <person name="Yoshinaga Y."/>
            <person name="Zwiers L.-H."/>
            <person name="Turgeon B."/>
            <person name="Goodwin S."/>
            <person name="Spatafora J."/>
            <person name="Crous P."/>
            <person name="Grigoriev I."/>
        </authorList>
    </citation>
    <scope>NUCLEOTIDE SEQUENCE</scope>
    <source>
        <strain evidence="2 4">CBS 304.34</strain>
    </source>
</reference>
<feature type="region of interest" description="Disordered" evidence="1">
    <location>
        <begin position="241"/>
        <end position="260"/>
    </location>
</feature>
<proteinExistence type="predicted"/>
<evidence type="ECO:0000256" key="1">
    <source>
        <dbReference type="SAM" id="MobiDB-lite"/>
    </source>
</evidence>
<sequence length="281" mass="31527">MTREMQEGVEGVAGWTRFMRVAGWSRFMRIAERPDDFGPADLEHQLRLMTGACEKNPARATGTRRAISGWSSHAESRHGALREVVQDGGLDCLRNARRFRTHDLEQQLCLMTASGRRTQLCGTSTQRAISGRSSLEWWMQRRQRSTSGSCSGLWDRLFAERPDDFGPLYSEHQLCLMTGEWKTNPALRYRHAAGDLWMEFPGVMEAKTAVGHFGKLFRQVGSVVGFAMDPAITDRENAEKWAKEADEENGGVNGYDGDGEETAVQEEAKVAGAEEHPLIEF</sequence>
<dbReference type="GeneID" id="54467327"/>
<dbReference type="EMBL" id="MU003692">
    <property type="protein sequence ID" value="KAF2817873.1"/>
    <property type="molecule type" value="Genomic_DNA"/>
</dbReference>
<protein>
    <submittedName>
        <fullName evidence="2 4">Uncharacterized protein</fullName>
    </submittedName>
</protein>
<dbReference type="AlphaFoldDB" id="A0A6A6ZAY9"/>
<reference evidence="4" key="3">
    <citation type="submission" date="2025-04" db="UniProtKB">
        <authorList>
            <consortium name="RefSeq"/>
        </authorList>
    </citation>
    <scope>IDENTIFICATION</scope>
    <source>
        <strain evidence="4">CBS 304.34</strain>
    </source>
</reference>
<keyword evidence="3" id="KW-1185">Reference proteome</keyword>